<dbReference type="InterPro" id="IPR002068">
    <property type="entry name" value="A-crystallin/Hsp20_dom"/>
</dbReference>
<dbReference type="PROSITE" id="PS01031">
    <property type="entry name" value="SHSP"/>
    <property type="match status" value="1"/>
</dbReference>
<comment type="similarity">
    <text evidence="1 2">Belongs to the small heat shock protein (HSP20) family.</text>
</comment>
<evidence type="ECO:0000256" key="2">
    <source>
        <dbReference type="RuleBase" id="RU003616"/>
    </source>
</evidence>
<evidence type="ECO:0000313" key="5">
    <source>
        <dbReference type="EMBL" id="HGL18360.1"/>
    </source>
</evidence>
<dbReference type="Pfam" id="PF00011">
    <property type="entry name" value="HSP20"/>
    <property type="match status" value="1"/>
</dbReference>
<feature type="domain" description="CS" evidence="4">
    <location>
        <begin position="43"/>
        <end position="147"/>
    </location>
</feature>
<gene>
    <name evidence="5" type="ORF">ENU66_08540</name>
</gene>
<accession>A0A7V3ZZ83</accession>
<dbReference type="PROSITE" id="PS51203">
    <property type="entry name" value="CS"/>
    <property type="match status" value="1"/>
</dbReference>
<protein>
    <submittedName>
        <fullName evidence="5">Hsp20/alpha crystallin family protein</fullName>
    </submittedName>
</protein>
<proteinExistence type="inferred from homology"/>
<dbReference type="PANTHER" id="PTHR11527">
    <property type="entry name" value="HEAT-SHOCK PROTEIN 20 FAMILY MEMBER"/>
    <property type="match status" value="1"/>
</dbReference>
<dbReference type="AlphaFoldDB" id="A0A7V3ZZ83"/>
<dbReference type="InterPro" id="IPR008978">
    <property type="entry name" value="HSP20-like_chaperone"/>
</dbReference>
<evidence type="ECO:0000256" key="1">
    <source>
        <dbReference type="PROSITE-ProRule" id="PRU00285"/>
    </source>
</evidence>
<organism evidence="5">
    <name type="scientific">candidate division WOR-3 bacterium</name>
    <dbReference type="NCBI Taxonomy" id="2052148"/>
    <lineage>
        <taxon>Bacteria</taxon>
        <taxon>Bacteria division WOR-3</taxon>
    </lineage>
</organism>
<dbReference type="SUPFAM" id="SSF49764">
    <property type="entry name" value="HSP20-like chaperones"/>
    <property type="match status" value="1"/>
</dbReference>
<evidence type="ECO:0000259" key="4">
    <source>
        <dbReference type="PROSITE" id="PS51203"/>
    </source>
</evidence>
<evidence type="ECO:0000259" key="3">
    <source>
        <dbReference type="PROSITE" id="PS01031"/>
    </source>
</evidence>
<comment type="caution">
    <text evidence="5">The sequence shown here is derived from an EMBL/GenBank/DDBJ whole genome shotgun (WGS) entry which is preliminary data.</text>
</comment>
<dbReference type="Gene3D" id="2.60.40.790">
    <property type="match status" value="1"/>
</dbReference>
<reference evidence="5" key="1">
    <citation type="journal article" date="2020" name="mSystems">
        <title>Genome- and Community-Level Interaction Insights into Carbon Utilization and Element Cycling Functions of Hydrothermarchaeota in Hydrothermal Sediment.</title>
        <authorList>
            <person name="Zhou Z."/>
            <person name="Liu Y."/>
            <person name="Xu W."/>
            <person name="Pan J."/>
            <person name="Luo Z.H."/>
            <person name="Li M."/>
        </authorList>
    </citation>
    <scope>NUCLEOTIDE SEQUENCE [LARGE SCALE GENOMIC DNA]</scope>
    <source>
        <strain evidence="5">SpSt-69</strain>
    </source>
</reference>
<dbReference type="InterPro" id="IPR007052">
    <property type="entry name" value="CS_dom"/>
</dbReference>
<dbReference type="InterPro" id="IPR031107">
    <property type="entry name" value="Small_HSP"/>
</dbReference>
<feature type="domain" description="SHSP" evidence="3">
    <location>
        <begin position="39"/>
        <end position="151"/>
    </location>
</feature>
<dbReference type="CDD" id="cd06464">
    <property type="entry name" value="ACD_sHsps-like"/>
    <property type="match status" value="1"/>
</dbReference>
<sequence length="151" mass="17796">MVRDLMRWDPFREIASLREEVDRLFDSFFGRHTEKLIREREAFWVPAVDIEETENEFIVKAELPGLKKDEVKLSISEDTLTISGERKMEKEEKGKTYHRIEMNYGKFERTIRFPTEVIPDKAKASYKDGILTITVPKSEKAKGKEIEIEIE</sequence>
<dbReference type="EMBL" id="DTDJ01000051">
    <property type="protein sequence ID" value="HGL18360.1"/>
    <property type="molecule type" value="Genomic_DNA"/>
</dbReference>
<name>A0A7V3ZZ83_UNCW3</name>